<accession>A0ABP7C2I4</accession>
<dbReference type="EMBL" id="BAAAZP010000089">
    <property type="protein sequence ID" value="GAA3677691.1"/>
    <property type="molecule type" value="Genomic_DNA"/>
</dbReference>
<feature type="transmembrane region" description="Helical" evidence="1">
    <location>
        <begin position="112"/>
        <end position="138"/>
    </location>
</feature>
<comment type="caution">
    <text evidence="2">The sequence shown here is derived from an EMBL/GenBank/DDBJ whole genome shotgun (WGS) entry which is preliminary data.</text>
</comment>
<feature type="transmembrane region" description="Helical" evidence="1">
    <location>
        <begin position="289"/>
        <end position="309"/>
    </location>
</feature>
<feature type="transmembrane region" description="Helical" evidence="1">
    <location>
        <begin position="12"/>
        <end position="32"/>
    </location>
</feature>
<gene>
    <name evidence="2" type="ORF">GCM10022224_047230</name>
</gene>
<dbReference type="Proteomes" id="UP001500902">
    <property type="component" value="Unassembled WGS sequence"/>
</dbReference>
<organism evidence="2 3">
    <name type="scientific">Nonomuraea antimicrobica</name>
    <dbReference type="NCBI Taxonomy" id="561173"/>
    <lineage>
        <taxon>Bacteria</taxon>
        <taxon>Bacillati</taxon>
        <taxon>Actinomycetota</taxon>
        <taxon>Actinomycetes</taxon>
        <taxon>Streptosporangiales</taxon>
        <taxon>Streptosporangiaceae</taxon>
        <taxon>Nonomuraea</taxon>
    </lineage>
</organism>
<dbReference type="RefSeq" id="WP_344881890.1">
    <property type="nucleotide sequence ID" value="NZ_BAAAZP010000089.1"/>
</dbReference>
<keyword evidence="1" id="KW-0472">Membrane</keyword>
<evidence type="ECO:0000313" key="2">
    <source>
        <dbReference type="EMBL" id="GAA3677691.1"/>
    </source>
</evidence>
<evidence type="ECO:0000256" key="1">
    <source>
        <dbReference type="SAM" id="Phobius"/>
    </source>
</evidence>
<feature type="transmembrane region" description="Helical" evidence="1">
    <location>
        <begin position="188"/>
        <end position="206"/>
    </location>
</feature>
<protein>
    <submittedName>
        <fullName evidence="2">ABC transporter permease</fullName>
    </submittedName>
</protein>
<reference evidence="3" key="1">
    <citation type="journal article" date="2019" name="Int. J. Syst. Evol. Microbiol.">
        <title>The Global Catalogue of Microorganisms (GCM) 10K type strain sequencing project: providing services to taxonomists for standard genome sequencing and annotation.</title>
        <authorList>
            <consortium name="The Broad Institute Genomics Platform"/>
            <consortium name="The Broad Institute Genome Sequencing Center for Infectious Disease"/>
            <person name="Wu L."/>
            <person name="Ma J."/>
        </authorList>
    </citation>
    <scope>NUCLEOTIDE SEQUENCE [LARGE SCALE GENOMIC DNA]</scope>
    <source>
        <strain evidence="3">JCM 16904</strain>
    </source>
</reference>
<name>A0ABP7C2I4_9ACTN</name>
<keyword evidence="1" id="KW-0812">Transmembrane</keyword>
<proteinExistence type="predicted"/>
<feature type="transmembrane region" description="Helical" evidence="1">
    <location>
        <begin position="69"/>
        <end position="91"/>
    </location>
</feature>
<keyword evidence="1" id="KW-1133">Transmembrane helix</keyword>
<keyword evidence="3" id="KW-1185">Reference proteome</keyword>
<evidence type="ECO:0000313" key="3">
    <source>
        <dbReference type="Proteomes" id="UP001500902"/>
    </source>
</evidence>
<sequence length="317" mass="34706">MIWVTWRQHRAQILVTAGFLALLGLLLLGSAIEANWHVTEHAPGCPGPVEQCLEVVAGLFDRYDAVYSVFGWMPLVAPALIGAFWGAPLLGREYERGTHRLAWTQGVPVRRWLVIKLSVLGGAVVAGGLLLSLMVSLWRPVFKGGSDSTFGNIGVFNMVGVEPAAWWLYAFALGAAAGSLFRRTLPAMALVVAGVAVTMFTLFQLSDHYAEPVRTELSGTMVLGDRDARMVRAAWVEPSGREVDEPVAGGCPRQVPESEETAEAWHDCLFGKGHRYAVYYHPPSRFWRFQWTEAGILTLASVALGGLAVRRTHRRPG</sequence>